<name>A0A1H7XR80_9NOCA</name>
<dbReference type="Pfam" id="PF00293">
    <property type="entry name" value="NUDIX"/>
    <property type="match status" value="1"/>
</dbReference>
<dbReference type="RefSeq" id="WP_083576716.1">
    <property type="nucleotide sequence ID" value="NZ_FOAW01000034.1"/>
</dbReference>
<dbReference type="GO" id="GO:0006754">
    <property type="term" value="P:ATP biosynthetic process"/>
    <property type="evidence" value="ECO:0007669"/>
    <property type="project" value="TreeGrafter"/>
</dbReference>
<sequence length="158" mass="17559">MHPVVRSVHDLVSKIEPLDDLEREHLSDALAWIESTDDIFRHAKPATPPRHLVSYAVVVDPSDQSLFLVDHIKSGLQLPTGGHVEPGEHPMVAARRETREELGLEADFTIAGTEPIFLTVTATAGADNNHVDVSLWYVIAARRDTQFTLDPHEFRGGR</sequence>
<evidence type="ECO:0000313" key="4">
    <source>
        <dbReference type="Proteomes" id="UP000198677"/>
    </source>
</evidence>
<gene>
    <name evidence="3" type="ORF">SAMN05444583_13410</name>
</gene>
<keyword evidence="1" id="KW-0378">Hydrolase</keyword>
<protein>
    <submittedName>
        <fullName evidence="3">NUDIX domain-containing protein</fullName>
    </submittedName>
</protein>
<accession>A0A1H7XR80</accession>
<dbReference type="InterPro" id="IPR015797">
    <property type="entry name" value="NUDIX_hydrolase-like_dom_sf"/>
</dbReference>
<dbReference type="AlphaFoldDB" id="A0A1H7XR80"/>
<dbReference type="PROSITE" id="PS00893">
    <property type="entry name" value="NUDIX_BOX"/>
    <property type="match status" value="1"/>
</dbReference>
<evidence type="ECO:0000256" key="1">
    <source>
        <dbReference type="ARBA" id="ARBA00022801"/>
    </source>
</evidence>
<dbReference type="SUPFAM" id="SSF55811">
    <property type="entry name" value="Nudix"/>
    <property type="match status" value="1"/>
</dbReference>
<reference evidence="4" key="1">
    <citation type="submission" date="2016-10" db="EMBL/GenBank/DDBJ databases">
        <authorList>
            <person name="Varghese N."/>
            <person name="Submissions S."/>
        </authorList>
    </citation>
    <scope>NUCLEOTIDE SEQUENCE [LARGE SCALE GENOMIC DNA]</scope>
    <source>
        <strain evidence="4">DSM 44675</strain>
    </source>
</reference>
<dbReference type="InterPro" id="IPR000086">
    <property type="entry name" value="NUDIX_hydrolase_dom"/>
</dbReference>
<feature type="domain" description="Nudix hydrolase" evidence="2">
    <location>
        <begin position="49"/>
        <end position="158"/>
    </location>
</feature>
<dbReference type="Gene3D" id="3.90.79.10">
    <property type="entry name" value="Nucleoside Triphosphate Pyrophosphohydrolase"/>
    <property type="match status" value="1"/>
</dbReference>
<dbReference type="GO" id="GO:0006167">
    <property type="term" value="P:AMP biosynthetic process"/>
    <property type="evidence" value="ECO:0007669"/>
    <property type="project" value="TreeGrafter"/>
</dbReference>
<dbReference type="PANTHER" id="PTHR21340:SF0">
    <property type="entry name" value="BIS(5'-NUCLEOSYL)-TETRAPHOSPHATASE [ASYMMETRICAL]"/>
    <property type="match status" value="1"/>
</dbReference>
<dbReference type="InterPro" id="IPR020084">
    <property type="entry name" value="NUDIX_hydrolase_CS"/>
</dbReference>
<dbReference type="PANTHER" id="PTHR21340">
    <property type="entry name" value="DIADENOSINE 5,5-P1,P4-TETRAPHOSPHATE PYROPHOSPHOHYDROLASE MUTT"/>
    <property type="match status" value="1"/>
</dbReference>
<evidence type="ECO:0000259" key="2">
    <source>
        <dbReference type="PROSITE" id="PS51462"/>
    </source>
</evidence>
<dbReference type="GO" id="GO:0004081">
    <property type="term" value="F:bis(5'-nucleosyl)-tetraphosphatase (asymmetrical) activity"/>
    <property type="evidence" value="ECO:0007669"/>
    <property type="project" value="TreeGrafter"/>
</dbReference>
<keyword evidence="4" id="KW-1185">Reference proteome</keyword>
<dbReference type="InterPro" id="IPR051325">
    <property type="entry name" value="Nudix_hydrolase_domain"/>
</dbReference>
<dbReference type="EMBL" id="FOAW01000034">
    <property type="protein sequence ID" value="SEM36261.1"/>
    <property type="molecule type" value="Genomic_DNA"/>
</dbReference>
<proteinExistence type="predicted"/>
<organism evidence="3 4">
    <name type="scientific">Rhodococcus maanshanensis</name>
    <dbReference type="NCBI Taxonomy" id="183556"/>
    <lineage>
        <taxon>Bacteria</taxon>
        <taxon>Bacillati</taxon>
        <taxon>Actinomycetota</taxon>
        <taxon>Actinomycetes</taxon>
        <taxon>Mycobacteriales</taxon>
        <taxon>Nocardiaceae</taxon>
        <taxon>Rhodococcus</taxon>
    </lineage>
</organism>
<evidence type="ECO:0000313" key="3">
    <source>
        <dbReference type="EMBL" id="SEM36261.1"/>
    </source>
</evidence>
<dbReference type="Proteomes" id="UP000198677">
    <property type="component" value="Unassembled WGS sequence"/>
</dbReference>
<dbReference type="PROSITE" id="PS51462">
    <property type="entry name" value="NUDIX"/>
    <property type="match status" value="1"/>
</dbReference>
<dbReference type="OrthoDB" id="9764897at2"/>